<keyword evidence="2" id="KW-1185">Reference proteome</keyword>
<gene>
    <name evidence="1" type="ORF">LARV_03432</name>
</gene>
<dbReference type="STRING" id="360412.LARV_03432"/>
<name>A0A0S7BMW9_9CHLR</name>
<evidence type="ECO:0000313" key="1">
    <source>
        <dbReference type="EMBL" id="GAP15640.1"/>
    </source>
</evidence>
<organism evidence="1">
    <name type="scientific">Longilinea arvoryzae</name>
    <dbReference type="NCBI Taxonomy" id="360412"/>
    <lineage>
        <taxon>Bacteria</taxon>
        <taxon>Bacillati</taxon>
        <taxon>Chloroflexota</taxon>
        <taxon>Anaerolineae</taxon>
        <taxon>Anaerolineales</taxon>
        <taxon>Anaerolineaceae</taxon>
        <taxon>Longilinea</taxon>
    </lineage>
</organism>
<dbReference type="Proteomes" id="UP000055060">
    <property type="component" value="Unassembled WGS sequence"/>
</dbReference>
<reference evidence="1" key="1">
    <citation type="submission" date="2015-07" db="EMBL/GenBank/DDBJ databases">
        <title>Draft Genome Sequences of Anaerolinea thermolimosa IMO-1, Bellilinea caldifistulae GOMI-1, Leptolinea tardivitalis YMTK-2, Levilinea saccharolytica KIBI-1,Longilinea arvoryzae KOME-1, Previously Described as Members of the Anaerolineaceae (Chloroflexi).</title>
        <authorList>
            <person name="Sekiguchi Y."/>
            <person name="Ohashi A."/>
            <person name="Matsuura N."/>
            <person name="Tourlousse M.D."/>
        </authorList>
    </citation>
    <scope>NUCLEOTIDE SEQUENCE [LARGE SCALE GENOMIC DNA]</scope>
    <source>
        <strain evidence="1">KOME-1</strain>
    </source>
</reference>
<dbReference type="AlphaFoldDB" id="A0A0S7BMW9"/>
<protein>
    <submittedName>
        <fullName evidence="1">Uncharacterized protein</fullName>
    </submittedName>
</protein>
<proteinExistence type="predicted"/>
<evidence type="ECO:0000313" key="2">
    <source>
        <dbReference type="Proteomes" id="UP000055060"/>
    </source>
</evidence>
<dbReference type="EMBL" id="DF967972">
    <property type="protein sequence ID" value="GAP15640.1"/>
    <property type="molecule type" value="Genomic_DNA"/>
</dbReference>
<sequence length="237" mass="27401">MLSQEFFELNLAFAEKMAALVGQPLPDALFEWTHCYLAFGLGREFYRDHPLWQDFLGGLAAAQDRAGFTYRFYLNHYRPKTPLQHAFGCFSYDPWDGGRIRLHFRDAEQPQFLPLSRARAPVRKAELKALFADVRANLPQAQSVVGGSWLYHLEAYRRLFPPAFLASARPSPDLETRYLTLWGQFLHRDGSLRLDSAARFRRCFEQKNTPSEALGCFPLSVLWLEAPLDVFYTHYCV</sequence>
<accession>A0A0S7BMW9</accession>